<dbReference type="PANTHER" id="PTHR21398:SF22">
    <property type="entry name" value="IP12060P-RELATED"/>
    <property type="match status" value="1"/>
</dbReference>
<gene>
    <name evidence="1" type="ORF">Cfor_08247</name>
</gene>
<proteinExistence type="predicted"/>
<dbReference type="SMART" id="SM00718">
    <property type="entry name" value="DM4_12"/>
    <property type="match status" value="2"/>
</dbReference>
<evidence type="ECO:0000313" key="1">
    <source>
        <dbReference type="EMBL" id="GFG28153.1"/>
    </source>
</evidence>
<organism evidence="1 2">
    <name type="scientific">Coptotermes formosanus</name>
    <name type="common">Formosan subterranean termite</name>
    <dbReference type="NCBI Taxonomy" id="36987"/>
    <lineage>
        <taxon>Eukaryota</taxon>
        <taxon>Metazoa</taxon>
        <taxon>Ecdysozoa</taxon>
        <taxon>Arthropoda</taxon>
        <taxon>Hexapoda</taxon>
        <taxon>Insecta</taxon>
        <taxon>Pterygota</taxon>
        <taxon>Neoptera</taxon>
        <taxon>Polyneoptera</taxon>
        <taxon>Dictyoptera</taxon>
        <taxon>Blattodea</taxon>
        <taxon>Blattoidea</taxon>
        <taxon>Termitoidae</taxon>
        <taxon>Rhinotermitidae</taxon>
        <taxon>Coptotermes</taxon>
    </lineage>
</organism>
<dbReference type="OrthoDB" id="6340174at2759"/>
<keyword evidence="2" id="KW-1185">Reference proteome</keyword>
<dbReference type="InterPro" id="IPR006631">
    <property type="entry name" value="DM4_12"/>
</dbReference>
<comment type="caution">
    <text evidence="1">The sequence shown here is derived from an EMBL/GenBank/DDBJ whole genome shotgun (WGS) entry which is preliminary data.</text>
</comment>
<reference evidence="2" key="1">
    <citation type="submission" date="2020-01" db="EMBL/GenBank/DDBJ databases">
        <title>Draft genome sequence of the Termite Coptotermes fromosanus.</title>
        <authorList>
            <person name="Itakura S."/>
            <person name="Yosikawa Y."/>
            <person name="Umezawa K."/>
        </authorList>
    </citation>
    <scope>NUCLEOTIDE SEQUENCE [LARGE SCALE GENOMIC DNA]</scope>
</reference>
<dbReference type="PANTHER" id="PTHR21398">
    <property type="entry name" value="AGAP007094-PA"/>
    <property type="match status" value="1"/>
</dbReference>
<protein>
    <submittedName>
        <fullName evidence="1">Uncharacterized protein</fullName>
    </submittedName>
</protein>
<dbReference type="InParanoid" id="A0A6L2P7L3"/>
<accession>A0A6L2P7L3</accession>
<dbReference type="Pfam" id="PF07841">
    <property type="entry name" value="DM4_12"/>
    <property type="match status" value="2"/>
</dbReference>
<dbReference type="Proteomes" id="UP000502823">
    <property type="component" value="Unassembled WGS sequence"/>
</dbReference>
<dbReference type="EMBL" id="BLKM01009790">
    <property type="protein sequence ID" value="GFG28153.1"/>
    <property type="molecule type" value="Genomic_DNA"/>
</dbReference>
<dbReference type="AlphaFoldDB" id="A0A6L2P7L3"/>
<name>A0A6L2P7L3_COPFO</name>
<evidence type="ECO:0000313" key="2">
    <source>
        <dbReference type="Proteomes" id="UP000502823"/>
    </source>
</evidence>
<sequence length="342" mass="38948">MCTDNILFQVGVSNTSSNPEEQVPHRSRHWFARPVKETTLPLLPRRHHYGAASIPLKTQGDVAESWFLESDFHVPEIDSNFSFPFDVGKSYRVSRDLDRTIVYNVFEKTFHRFGFEGRECLLRTICEAAEYSLYQNKHNGLLGDLVHVIFTLTSVTVLFFNPGICLHERKIDLPVISRKVRQIAFPEGTTPGLFLSATIPLEDKKEVYVGWFFEANYHVPIYPLSVFSGGESSRTYRNMDRRGTYVMLENVFQKFGFHGRECLLKTICEATNTATFLSRHNGLLGDLLHIVLTPSSSLDEKLPPDFNIAEESGRNGEDCNLAYPNCTIGFLDVITKVRDINI</sequence>